<proteinExistence type="predicted"/>
<dbReference type="SUPFAM" id="SSF50353">
    <property type="entry name" value="Cytokine"/>
    <property type="match status" value="1"/>
</dbReference>
<name>A0A672T9W9_SINGR</name>
<gene>
    <name evidence="1" type="primary">si:ch73-226l13.2</name>
</gene>
<evidence type="ECO:0000313" key="1">
    <source>
        <dbReference type="Ensembl" id="ENSSGRP00000110989.1"/>
    </source>
</evidence>
<evidence type="ECO:0000313" key="2">
    <source>
        <dbReference type="Proteomes" id="UP000472262"/>
    </source>
</evidence>
<sequence>MSIYIFSKGDKLQMISSTVRHPSTEKAQSEATQCNKKMLKCMRFSLSMEDTELGALQEPEHPQPEQKEKDMEDNCFVDDDVLRSLANMSLNLMVDQDFDADNPFCNGDWQLNEGKIVAETQNNLFLKTLKGCNYVASKQNEICLEKTMSVTKICLLCSNIVLHFLCNQSSCSTSTANQLFLCLFQAYDRTNIHISADDPEKSSLIFYMAQKCDGLRYFESALHRGWFIHTVNDVVVKMKRGNNTSSSCFVLE</sequence>
<reference evidence="1" key="1">
    <citation type="submission" date="2025-08" db="UniProtKB">
        <authorList>
            <consortium name="Ensembl"/>
        </authorList>
    </citation>
    <scope>IDENTIFICATION</scope>
</reference>
<accession>A0A672T9W9</accession>
<organism evidence="1 2">
    <name type="scientific">Sinocyclocheilus grahami</name>
    <name type="common">Dianchi golden-line fish</name>
    <name type="synonym">Barbus grahami</name>
    <dbReference type="NCBI Taxonomy" id="75366"/>
    <lineage>
        <taxon>Eukaryota</taxon>
        <taxon>Metazoa</taxon>
        <taxon>Chordata</taxon>
        <taxon>Craniata</taxon>
        <taxon>Vertebrata</taxon>
        <taxon>Euteleostomi</taxon>
        <taxon>Actinopterygii</taxon>
        <taxon>Neopterygii</taxon>
        <taxon>Teleostei</taxon>
        <taxon>Ostariophysi</taxon>
        <taxon>Cypriniformes</taxon>
        <taxon>Cyprinidae</taxon>
        <taxon>Cyprininae</taxon>
        <taxon>Sinocyclocheilus</taxon>
    </lineage>
</organism>
<dbReference type="Ensembl" id="ENSSGRT00000117901.1">
    <property type="protein sequence ID" value="ENSSGRP00000110989.1"/>
    <property type="gene ID" value="ENSSGRG00000054586.1"/>
</dbReference>
<keyword evidence="2" id="KW-1185">Reference proteome</keyword>
<dbReference type="Proteomes" id="UP000472262">
    <property type="component" value="Unassembled WGS sequence"/>
</dbReference>
<protein>
    <submittedName>
        <fullName evidence="1">Uncharacterized LOC107569759</fullName>
    </submittedName>
</protein>
<dbReference type="Gene3D" id="2.80.10.50">
    <property type="match status" value="1"/>
</dbReference>
<dbReference type="InterPro" id="IPR008996">
    <property type="entry name" value="IL1/FGF"/>
</dbReference>
<dbReference type="AlphaFoldDB" id="A0A672T9W9"/>
<reference evidence="1" key="2">
    <citation type="submission" date="2025-09" db="UniProtKB">
        <authorList>
            <consortium name="Ensembl"/>
        </authorList>
    </citation>
    <scope>IDENTIFICATION</scope>
</reference>